<proteinExistence type="predicted"/>
<sequence>MRINEENSERNKLETGELEDVAEFMYLGFKITFSGGTDEDIKTRITTGRIFFSVEARHIVYSLRSHWISKPILFLRIISNKYQLEFPRKDFQSMQIVLSLMMKVKRFSSGVAKPSVILSVDFVY</sequence>
<dbReference type="AlphaFoldDB" id="A0AA36EYN5"/>
<dbReference type="Proteomes" id="UP001162480">
    <property type="component" value="Chromosome 2"/>
</dbReference>
<dbReference type="EMBL" id="OX597815">
    <property type="protein sequence ID" value="CAI9718129.1"/>
    <property type="molecule type" value="Genomic_DNA"/>
</dbReference>
<organism evidence="1 2">
    <name type="scientific">Octopus vulgaris</name>
    <name type="common">Common octopus</name>
    <dbReference type="NCBI Taxonomy" id="6645"/>
    <lineage>
        <taxon>Eukaryota</taxon>
        <taxon>Metazoa</taxon>
        <taxon>Spiralia</taxon>
        <taxon>Lophotrochozoa</taxon>
        <taxon>Mollusca</taxon>
        <taxon>Cephalopoda</taxon>
        <taxon>Coleoidea</taxon>
        <taxon>Octopodiformes</taxon>
        <taxon>Octopoda</taxon>
        <taxon>Incirrata</taxon>
        <taxon>Octopodidae</taxon>
        <taxon>Octopus</taxon>
    </lineage>
</organism>
<name>A0AA36EYN5_OCTVU</name>
<keyword evidence="2" id="KW-1185">Reference proteome</keyword>
<protein>
    <submittedName>
        <fullName evidence="1">Uncharacterized protein</fullName>
    </submittedName>
</protein>
<accession>A0AA36EYN5</accession>
<reference evidence="1" key="1">
    <citation type="submission" date="2023-08" db="EMBL/GenBank/DDBJ databases">
        <authorList>
            <person name="Alioto T."/>
            <person name="Alioto T."/>
            <person name="Gomez Garrido J."/>
        </authorList>
    </citation>
    <scope>NUCLEOTIDE SEQUENCE</scope>
</reference>
<evidence type="ECO:0000313" key="1">
    <source>
        <dbReference type="EMBL" id="CAI9718129.1"/>
    </source>
</evidence>
<gene>
    <name evidence="1" type="ORF">OCTVUL_1B024085</name>
</gene>
<evidence type="ECO:0000313" key="2">
    <source>
        <dbReference type="Proteomes" id="UP001162480"/>
    </source>
</evidence>